<proteinExistence type="inferred from homology"/>
<keyword evidence="4" id="KW-0238">DNA-binding</keyword>
<accession>A0A097SQP4</accession>
<evidence type="ECO:0000256" key="2">
    <source>
        <dbReference type="ARBA" id="ARBA00022898"/>
    </source>
</evidence>
<dbReference type="SUPFAM" id="SSF53383">
    <property type="entry name" value="PLP-dependent transferases"/>
    <property type="match status" value="1"/>
</dbReference>
<dbReference type="EMBL" id="KJ605395">
    <property type="protein sequence ID" value="AIU93856.1"/>
    <property type="molecule type" value="Genomic_DNA"/>
</dbReference>
<gene>
    <name evidence="7" type="ORF">LRS1606.422</name>
</gene>
<keyword evidence="2" id="KW-0663">Pyridoxal phosphate</keyword>
<dbReference type="GO" id="GO:0030170">
    <property type="term" value="F:pyridoxal phosphate binding"/>
    <property type="evidence" value="ECO:0007669"/>
    <property type="project" value="InterPro"/>
</dbReference>
<dbReference type="InterPro" id="IPR015422">
    <property type="entry name" value="PyrdxlP-dep_Trfase_small"/>
</dbReference>
<evidence type="ECO:0000256" key="4">
    <source>
        <dbReference type="ARBA" id="ARBA00023125"/>
    </source>
</evidence>
<evidence type="ECO:0000256" key="5">
    <source>
        <dbReference type="ARBA" id="ARBA00023163"/>
    </source>
</evidence>
<evidence type="ECO:0000259" key="6">
    <source>
        <dbReference type="PROSITE" id="PS50949"/>
    </source>
</evidence>
<sequence length="458" mass="49237">MSYDNRALEVAAILHERTRSMGVGERLPPVRQLSREFQASAATISQAIAQLQAVGVVRAEPGRGTFVSSREKLPEPDYSWQSLSLSHPRVDTRRTSRLGFYGTADDIQLSWGYLAPELQPLNDLRSIGARAARDARAWTMAPPSGLPDLRRVFSAEFQADPNDILIVPGGQQALAYAMRTLVDPGGTIVVESPTYPGAMIAAQAAGLRLVAVPADGEGIKPEKLAGALAHSHAKLIYLQPCFANPTGAVLSSARREEILQLAARHGAFVLEDDWARHLSIEGLPPKPLFTQDPDGYVVSITTLTKPAAPGLRVAAIAARGPAGERLRSARIADDMCVPPLVQETALGLLTSSAWLRHLKRLRSQLAERRGVMLEAITTTLPGAHVLHTPRGSIHLWLKLPEGTDTARLTAAAQSAGVLIGDGAHFYVDEPPSSNIRLSYAAASIPQISEGVRRLGRLL</sequence>
<dbReference type="SMART" id="SM00345">
    <property type="entry name" value="HTH_GNTR"/>
    <property type="match status" value="1"/>
</dbReference>
<dbReference type="PROSITE" id="PS50949">
    <property type="entry name" value="HTH_GNTR"/>
    <property type="match status" value="1"/>
</dbReference>
<evidence type="ECO:0000256" key="3">
    <source>
        <dbReference type="ARBA" id="ARBA00023015"/>
    </source>
</evidence>
<keyword evidence="7" id="KW-0614">Plasmid</keyword>
<feature type="domain" description="HTH gntR-type" evidence="6">
    <location>
        <begin position="2"/>
        <end position="70"/>
    </location>
</feature>
<dbReference type="SUPFAM" id="SSF46785">
    <property type="entry name" value="Winged helix' DNA-binding domain"/>
    <property type="match status" value="1"/>
</dbReference>
<dbReference type="InterPro" id="IPR000524">
    <property type="entry name" value="Tscrpt_reg_HTH_GntR"/>
</dbReference>
<dbReference type="Pfam" id="PF00392">
    <property type="entry name" value="GntR"/>
    <property type="match status" value="1"/>
</dbReference>
<reference evidence="7" key="1">
    <citation type="submission" date="2014-03" db="EMBL/GenBank/DDBJ databases">
        <authorList>
            <person name="Zhang G."/>
            <person name="Zhu L."/>
            <person name="Fang P."/>
        </authorList>
    </citation>
    <scope>NUCLEOTIDE SEQUENCE</scope>
    <source>
        <strain evidence="7">NS1</strain>
        <plasmid evidence="7">pNSL1</plasmid>
    </source>
</reference>
<dbReference type="InterPro" id="IPR036388">
    <property type="entry name" value="WH-like_DNA-bd_sf"/>
</dbReference>
<dbReference type="Gene3D" id="3.90.1150.10">
    <property type="entry name" value="Aspartate Aminotransferase, domain 1"/>
    <property type="match status" value="1"/>
</dbReference>
<dbReference type="PANTHER" id="PTHR46577:SF2">
    <property type="entry name" value="TRANSCRIPTIONAL REGULATORY PROTEIN"/>
    <property type="match status" value="1"/>
</dbReference>
<organism evidence="7">
    <name type="scientific">Rhodococcus sp. NS1</name>
    <dbReference type="NCBI Taxonomy" id="402236"/>
    <lineage>
        <taxon>Bacteria</taxon>
        <taxon>Bacillati</taxon>
        <taxon>Actinomycetota</taxon>
        <taxon>Actinomycetes</taxon>
        <taxon>Mycobacteriales</taxon>
        <taxon>Nocardiaceae</taxon>
        <taxon>Rhodococcus</taxon>
    </lineage>
</organism>
<dbReference type="GO" id="GO:0003700">
    <property type="term" value="F:DNA-binding transcription factor activity"/>
    <property type="evidence" value="ECO:0007669"/>
    <property type="project" value="InterPro"/>
</dbReference>
<dbReference type="InterPro" id="IPR015424">
    <property type="entry name" value="PyrdxlP-dep_Trfase"/>
</dbReference>
<dbReference type="Gene3D" id="3.40.640.10">
    <property type="entry name" value="Type I PLP-dependent aspartate aminotransferase-like (Major domain)"/>
    <property type="match status" value="1"/>
</dbReference>
<dbReference type="PANTHER" id="PTHR46577">
    <property type="entry name" value="HTH-TYPE TRANSCRIPTIONAL REGULATORY PROTEIN GABR"/>
    <property type="match status" value="1"/>
</dbReference>
<keyword evidence="5" id="KW-0804">Transcription</keyword>
<comment type="similarity">
    <text evidence="1">In the C-terminal section; belongs to the class-I pyridoxal-phosphate-dependent aminotransferase family.</text>
</comment>
<geneLocation type="plasmid" evidence="7">
    <name>pNSL1</name>
</geneLocation>
<keyword evidence="3" id="KW-0805">Transcription regulation</keyword>
<protein>
    <recommendedName>
        <fullName evidence="6">HTH gntR-type domain-containing protein</fullName>
    </recommendedName>
</protein>
<evidence type="ECO:0000313" key="7">
    <source>
        <dbReference type="EMBL" id="AIU93856.1"/>
    </source>
</evidence>
<evidence type="ECO:0000256" key="1">
    <source>
        <dbReference type="ARBA" id="ARBA00005384"/>
    </source>
</evidence>
<dbReference type="InterPro" id="IPR051446">
    <property type="entry name" value="HTH_trans_reg/aminotransferase"/>
</dbReference>
<dbReference type="CDD" id="cd00609">
    <property type="entry name" value="AAT_like"/>
    <property type="match status" value="1"/>
</dbReference>
<name>A0A097SQP4_9NOCA</name>
<dbReference type="InterPro" id="IPR036390">
    <property type="entry name" value="WH_DNA-bd_sf"/>
</dbReference>
<dbReference type="GO" id="GO:0003677">
    <property type="term" value="F:DNA binding"/>
    <property type="evidence" value="ECO:0007669"/>
    <property type="project" value="UniProtKB-KW"/>
</dbReference>
<dbReference type="CDD" id="cd07377">
    <property type="entry name" value="WHTH_GntR"/>
    <property type="match status" value="1"/>
</dbReference>
<dbReference type="Pfam" id="PF00155">
    <property type="entry name" value="Aminotran_1_2"/>
    <property type="match status" value="1"/>
</dbReference>
<dbReference type="Gene3D" id="1.10.10.10">
    <property type="entry name" value="Winged helix-like DNA-binding domain superfamily/Winged helix DNA-binding domain"/>
    <property type="match status" value="1"/>
</dbReference>
<dbReference type="InterPro" id="IPR015421">
    <property type="entry name" value="PyrdxlP-dep_Trfase_major"/>
</dbReference>
<dbReference type="InterPro" id="IPR004839">
    <property type="entry name" value="Aminotransferase_I/II_large"/>
</dbReference>
<dbReference type="AlphaFoldDB" id="A0A097SQP4"/>